<dbReference type="GO" id="GO:0008168">
    <property type="term" value="F:methyltransferase activity"/>
    <property type="evidence" value="ECO:0007669"/>
    <property type="project" value="UniProtKB-KW"/>
</dbReference>
<dbReference type="PANTHER" id="PTHR46042:SF1">
    <property type="entry name" value="DIPHTHINE METHYLTRANSFERASE"/>
    <property type="match status" value="1"/>
</dbReference>
<organism evidence="4 5">
    <name type="scientific">Takifugu flavidus</name>
    <name type="common">sansaifugu</name>
    <dbReference type="NCBI Taxonomy" id="433684"/>
    <lineage>
        <taxon>Eukaryota</taxon>
        <taxon>Metazoa</taxon>
        <taxon>Chordata</taxon>
        <taxon>Craniata</taxon>
        <taxon>Vertebrata</taxon>
        <taxon>Euteleostomi</taxon>
        <taxon>Actinopterygii</taxon>
        <taxon>Neopterygii</taxon>
        <taxon>Teleostei</taxon>
        <taxon>Neoteleostei</taxon>
        <taxon>Acanthomorphata</taxon>
        <taxon>Eupercaria</taxon>
        <taxon>Tetraodontiformes</taxon>
        <taxon>Tetradontoidea</taxon>
        <taxon>Tetraodontidae</taxon>
        <taxon>Takifugu</taxon>
    </lineage>
</organism>
<gene>
    <name evidence="4" type="ORF">D4764_05G0011880</name>
</gene>
<dbReference type="EMBL" id="RHFK02000018">
    <property type="protein sequence ID" value="TWW61098.1"/>
    <property type="molecule type" value="Genomic_DNA"/>
</dbReference>
<dbReference type="Proteomes" id="UP000324091">
    <property type="component" value="Chromosome 5"/>
</dbReference>
<keyword evidence="2" id="KW-0677">Repeat</keyword>
<dbReference type="GO" id="GO:0032259">
    <property type="term" value="P:methylation"/>
    <property type="evidence" value="ECO:0007669"/>
    <property type="project" value="UniProtKB-KW"/>
</dbReference>
<reference evidence="4 5" key="1">
    <citation type="submission" date="2019-04" db="EMBL/GenBank/DDBJ databases">
        <title>Chromosome genome assembly for Takifugu flavidus.</title>
        <authorList>
            <person name="Xiao S."/>
        </authorList>
    </citation>
    <scope>NUCLEOTIDE SEQUENCE [LARGE SCALE GENOMIC DNA]</scope>
    <source>
        <strain evidence="4">HTHZ2018</strain>
        <tissue evidence="4">Muscle</tissue>
    </source>
</reference>
<comment type="pathway">
    <text evidence="3">Protein modification.</text>
</comment>
<protein>
    <submittedName>
        <fullName evidence="4">Diphthine methyltransferase</fullName>
    </submittedName>
</protein>
<dbReference type="AlphaFoldDB" id="A0A5C6N2T2"/>
<keyword evidence="4" id="KW-0808">Transferase</keyword>
<evidence type="ECO:0000313" key="5">
    <source>
        <dbReference type="Proteomes" id="UP000324091"/>
    </source>
</evidence>
<dbReference type="GO" id="GO:0005737">
    <property type="term" value="C:cytoplasm"/>
    <property type="evidence" value="ECO:0007669"/>
    <property type="project" value="TreeGrafter"/>
</dbReference>
<dbReference type="GO" id="GO:0061685">
    <property type="term" value="F:diphthine methylesterase activity"/>
    <property type="evidence" value="ECO:0007669"/>
    <property type="project" value="TreeGrafter"/>
</dbReference>
<proteinExistence type="predicted"/>
<evidence type="ECO:0000313" key="4">
    <source>
        <dbReference type="EMBL" id="TWW61098.1"/>
    </source>
</evidence>
<dbReference type="PANTHER" id="PTHR46042">
    <property type="entry name" value="DIPHTHINE METHYLTRANSFERASE"/>
    <property type="match status" value="1"/>
</dbReference>
<comment type="caution">
    <text evidence="4">The sequence shown here is derived from an EMBL/GenBank/DDBJ whole genome shotgun (WGS) entry which is preliminary data.</text>
</comment>
<evidence type="ECO:0000256" key="1">
    <source>
        <dbReference type="ARBA" id="ARBA00022574"/>
    </source>
</evidence>
<dbReference type="InterPro" id="IPR052415">
    <property type="entry name" value="Diphthine_MTase"/>
</dbReference>
<keyword evidence="5" id="KW-1185">Reference proteome</keyword>
<evidence type="ECO:0000256" key="3">
    <source>
        <dbReference type="ARBA" id="ARBA00043952"/>
    </source>
</evidence>
<keyword evidence="1" id="KW-0853">WD repeat</keyword>
<dbReference type="GO" id="GO:0017183">
    <property type="term" value="P:protein histidyl modification to diphthamide"/>
    <property type="evidence" value="ECO:0007669"/>
    <property type="project" value="TreeGrafter"/>
</dbReference>
<sequence>MNGGGSPRTLHVFDTELNADTVEWCPQSPHNNILVCGTYQLAGSVEEPDAAPSRIGRLYLFRCHVPISEQTVLGMAAATGELHLYMLSENEEGNCYLQPLSNQEVGKECLLLSLDWSTGRKDCSEVKLVCSDSAGCVNVLSMCEGTLMPLSQWKAHDFEAWISAFSYWDTQLIYSESPGTTCPIVASYDLHSSLAYGADWCHMSLDSKGPSPEAEVDHSPAKTEGHLRVHYESPTASFETSLEDDEGQYIPHDTPSSSSINLAISSEDEPSSCVLASCSFYDHILHIWLWDRVQDDLEPQQSKPQ</sequence>
<accession>A0A5C6N2T2</accession>
<keyword evidence="4" id="KW-0489">Methyltransferase</keyword>
<name>A0A5C6N2T2_9TELE</name>
<evidence type="ECO:0000256" key="2">
    <source>
        <dbReference type="ARBA" id="ARBA00022737"/>
    </source>
</evidence>